<evidence type="ECO:0000259" key="1">
    <source>
        <dbReference type="Pfam" id="PF01738"/>
    </source>
</evidence>
<gene>
    <name evidence="2" type="ORF">ASPBRDRAFT_324203</name>
</gene>
<accession>A0A1L9U9H1</accession>
<dbReference type="Gene3D" id="3.40.50.1820">
    <property type="entry name" value="alpha/beta hydrolase"/>
    <property type="match status" value="1"/>
</dbReference>
<dbReference type="InterPro" id="IPR029058">
    <property type="entry name" value="AB_hydrolase_fold"/>
</dbReference>
<dbReference type="PANTHER" id="PTHR17630:SF44">
    <property type="entry name" value="PROTEIN AIM2"/>
    <property type="match status" value="1"/>
</dbReference>
<evidence type="ECO:0000313" key="2">
    <source>
        <dbReference type="EMBL" id="OJJ68337.1"/>
    </source>
</evidence>
<dbReference type="RefSeq" id="XP_067475586.1">
    <property type="nucleotide sequence ID" value="XM_067623013.1"/>
</dbReference>
<protein>
    <recommendedName>
        <fullName evidence="1">Dienelactone hydrolase domain-containing protein</fullName>
    </recommendedName>
</protein>
<dbReference type="VEuPathDB" id="FungiDB:ASPBRDRAFT_324203"/>
<sequence length="152" mass="17324">MRQERGCQRIGGVGYCYRGKYAARYLKPGLWDVSYMAHPTHVEVKELKGIQGPLSISAASSGYLFPTEKRRESEDILSELGYPYEVTVFSYVERGYAVRCNMDVKEQSSQGEESRPGSWLVRCLFEGARCWELRAKRTMGFLSILLQQAGTY</sequence>
<dbReference type="GO" id="GO:0016787">
    <property type="term" value="F:hydrolase activity"/>
    <property type="evidence" value="ECO:0007669"/>
    <property type="project" value="InterPro"/>
</dbReference>
<feature type="domain" description="Dienelactone hydrolase" evidence="1">
    <location>
        <begin position="5"/>
        <end position="107"/>
    </location>
</feature>
<name>A0A1L9U9H1_ASPBC</name>
<evidence type="ECO:0000313" key="3">
    <source>
        <dbReference type="Proteomes" id="UP000184499"/>
    </source>
</evidence>
<dbReference type="OrthoDB" id="17560at2759"/>
<dbReference type="EMBL" id="KV878691">
    <property type="protein sequence ID" value="OJJ68337.1"/>
    <property type="molecule type" value="Genomic_DNA"/>
</dbReference>
<dbReference type="GeneID" id="93575501"/>
<dbReference type="AlphaFoldDB" id="A0A1L9U9H1"/>
<dbReference type="InterPro" id="IPR002925">
    <property type="entry name" value="Dienelactn_hydro"/>
</dbReference>
<dbReference type="Proteomes" id="UP000184499">
    <property type="component" value="Unassembled WGS sequence"/>
</dbReference>
<dbReference type="Pfam" id="PF01738">
    <property type="entry name" value="DLH"/>
    <property type="match status" value="1"/>
</dbReference>
<dbReference type="STRING" id="767769.A0A1L9U9H1"/>
<reference evidence="3" key="1">
    <citation type="journal article" date="2017" name="Genome Biol.">
        <title>Comparative genomics reveals high biological diversity and specific adaptations in the industrially and medically important fungal genus Aspergillus.</title>
        <authorList>
            <person name="de Vries R.P."/>
            <person name="Riley R."/>
            <person name="Wiebenga A."/>
            <person name="Aguilar-Osorio G."/>
            <person name="Amillis S."/>
            <person name="Uchima C.A."/>
            <person name="Anderluh G."/>
            <person name="Asadollahi M."/>
            <person name="Askin M."/>
            <person name="Barry K."/>
            <person name="Battaglia E."/>
            <person name="Bayram O."/>
            <person name="Benocci T."/>
            <person name="Braus-Stromeyer S.A."/>
            <person name="Caldana C."/>
            <person name="Canovas D."/>
            <person name="Cerqueira G.C."/>
            <person name="Chen F."/>
            <person name="Chen W."/>
            <person name="Choi C."/>
            <person name="Clum A."/>
            <person name="Dos Santos R.A."/>
            <person name="Damasio A.R."/>
            <person name="Diallinas G."/>
            <person name="Emri T."/>
            <person name="Fekete E."/>
            <person name="Flipphi M."/>
            <person name="Freyberg S."/>
            <person name="Gallo A."/>
            <person name="Gournas C."/>
            <person name="Habgood R."/>
            <person name="Hainaut M."/>
            <person name="Harispe M.L."/>
            <person name="Henrissat B."/>
            <person name="Hilden K.S."/>
            <person name="Hope R."/>
            <person name="Hossain A."/>
            <person name="Karabika E."/>
            <person name="Karaffa L."/>
            <person name="Karanyi Z."/>
            <person name="Krasevec N."/>
            <person name="Kuo A."/>
            <person name="Kusch H."/>
            <person name="LaButti K."/>
            <person name="Lagendijk E.L."/>
            <person name="Lapidus A."/>
            <person name="Levasseur A."/>
            <person name="Lindquist E."/>
            <person name="Lipzen A."/>
            <person name="Logrieco A.F."/>
            <person name="MacCabe A."/>
            <person name="Maekelae M.R."/>
            <person name="Malavazi I."/>
            <person name="Melin P."/>
            <person name="Meyer V."/>
            <person name="Mielnichuk N."/>
            <person name="Miskei M."/>
            <person name="Molnar A.P."/>
            <person name="Mule G."/>
            <person name="Ngan C.Y."/>
            <person name="Orejas M."/>
            <person name="Orosz E."/>
            <person name="Ouedraogo J.P."/>
            <person name="Overkamp K.M."/>
            <person name="Park H.-S."/>
            <person name="Perrone G."/>
            <person name="Piumi F."/>
            <person name="Punt P.J."/>
            <person name="Ram A.F."/>
            <person name="Ramon A."/>
            <person name="Rauscher S."/>
            <person name="Record E."/>
            <person name="Riano-Pachon D.M."/>
            <person name="Robert V."/>
            <person name="Roehrig J."/>
            <person name="Ruller R."/>
            <person name="Salamov A."/>
            <person name="Salih N.S."/>
            <person name="Samson R.A."/>
            <person name="Sandor E."/>
            <person name="Sanguinetti M."/>
            <person name="Schuetze T."/>
            <person name="Sepcic K."/>
            <person name="Shelest E."/>
            <person name="Sherlock G."/>
            <person name="Sophianopoulou V."/>
            <person name="Squina F.M."/>
            <person name="Sun H."/>
            <person name="Susca A."/>
            <person name="Todd R.B."/>
            <person name="Tsang A."/>
            <person name="Unkles S.E."/>
            <person name="van de Wiele N."/>
            <person name="van Rossen-Uffink D."/>
            <person name="Oliveira J.V."/>
            <person name="Vesth T.C."/>
            <person name="Visser J."/>
            <person name="Yu J.-H."/>
            <person name="Zhou M."/>
            <person name="Andersen M.R."/>
            <person name="Archer D.B."/>
            <person name="Baker S.E."/>
            <person name="Benoit I."/>
            <person name="Brakhage A.A."/>
            <person name="Braus G.H."/>
            <person name="Fischer R."/>
            <person name="Frisvad J.C."/>
            <person name="Goldman G.H."/>
            <person name="Houbraken J."/>
            <person name="Oakley B."/>
            <person name="Pocsi I."/>
            <person name="Scazzocchio C."/>
            <person name="Seiboth B."/>
            <person name="vanKuyk P.A."/>
            <person name="Wortman J."/>
            <person name="Dyer P.S."/>
            <person name="Grigoriev I.V."/>
        </authorList>
    </citation>
    <scope>NUCLEOTIDE SEQUENCE [LARGE SCALE GENOMIC DNA]</scope>
    <source>
        <strain evidence="3">CBS 101740 / IMI 381727 / IBT 21946</strain>
    </source>
</reference>
<dbReference type="PANTHER" id="PTHR17630">
    <property type="entry name" value="DIENELACTONE HYDROLASE"/>
    <property type="match status" value="1"/>
</dbReference>
<keyword evidence="3" id="KW-1185">Reference proteome</keyword>
<organism evidence="2 3">
    <name type="scientific">Aspergillus brasiliensis (strain CBS 101740 / IMI 381727 / IBT 21946)</name>
    <dbReference type="NCBI Taxonomy" id="767769"/>
    <lineage>
        <taxon>Eukaryota</taxon>
        <taxon>Fungi</taxon>
        <taxon>Dikarya</taxon>
        <taxon>Ascomycota</taxon>
        <taxon>Pezizomycotina</taxon>
        <taxon>Eurotiomycetes</taxon>
        <taxon>Eurotiomycetidae</taxon>
        <taxon>Eurotiales</taxon>
        <taxon>Aspergillaceae</taxon>
        <taxon>Aspergillus</taxon>
        <taxon>Aspergillus subgen. Circumdati</taxon>
    </lineage>
</organism>
<proteinExistence type="predicted"/>